<feature type="region of interest" description="Disordered" evidence="4">
    <location>
        <begin position="1044"/>
        <end position="1081"/>
    </location>
</feature>
<evidence type="ECO:0000256" key="3">
    <source>
        <dbReference type="PROSITE-ProRule" id="PRU00175"/>
    </source>
</evidence>
<dbReference type="Gene3D" id="3.30.40.10">
    <property type="entry name" value="Zinc/RING finger domain, C3HC4 (zinc finger)"/>
    <property type="match status" value="1"/>
</dbReference>
<keyword evidence="5" id="KW-1133">Transmembrane helix</keyword>
<keyword evidence="2" id="KW-0862">Zinc</keyword>
<dbReference type="GO" id="GO:0005769">
    <property type="term" value="C:early endosome"/>
    <property type="evidence" value="ECO:0007669"/>
    <property type="project" value="TreeGrafter"/>
</dbReference>
<feature type="transmembrane region" description="Helical" evidence="5">
    <location>
        <begin position="1390"/>
        <end position="1419"/>
    </location>
</feature>
<evidence type="ECO:0000259" key="6">
    <source>
        <dbReference type="PROSITE" id="PS50089"/>
    </source>
</evidence>
<reference evidence="8 9" key="2">
    <citation type="submission" date="2018-11" db="EMBL/GenBank/DDBJ databases">
        <authorList>
            <consortium name="Pathogen Informatics"/>
        </authorList>
    </citation>
    <scope>NUCLEOTIDE SEQUENCE [LARGE SCALE GENOMIC DNA]</scope>
</reference>
<dbReference type="PANTHER" id="PTHR45662:SF8">
    <property type="entry name" value="PHOSPHATIDYLINOSITIDE PHOSPHATASE SAC2"/>
    <property type="match status" value="1"/>
</dbReference>
<feature type="region of interest" description="Disordered" evidence="4">
    <location>
        <begin position="985"/>
        <end position="1016"/>
    </location>
</feature>
<feature type="region of interest" description="Disordered" evidence="4">
    <location>
        <begin position="923"/>
        <end position="944"/>
    </location>
</feature>
<evidence type="ECO:0000256" key="1">
    <source>
        <dbReference type="ARBA" id="ARBA00022771"/>
    </source>
</evidence>
<feature type="domain" description="RING-type" evidence="6">
    <location>
        <begin position="1478"/>
        <end position="1523"/>
    </location>
</feature>
<evidence type="ECO:0000256" key="4">
    <source>
        <dbReference type="SAM" id="MobiDB-lite"/>
    </source>
</evidence>
<dbReference type="GO" id="GO:0045334">
    <property type="term" value="C:clathrin-coated endocytic vesicle"/>
    <property type="evidence" value="ECO:0007669"/>
    <property type="project" value="TreeGrafter"/>
</dbReference>
<dbReference type="SUPFAM" id="SSF57850">
    <property type="entry name" value="RING/U-box"/>
    <property type="match status" value="1"/>
</dbReference>
<dbReference type="GO" id="GO:0043812">
    <property type="term" value="F:phosphatidylinositol-4-phosphate phosphatase activity"/>
    <property type="evidence" value="ECO:0007669"/>
    <property type="project" value="TreeGrafter"/>
</dbReference>
<sequence length="1574" mass="179004">MEDLIEIFQTRKFYIFIKKPCALYASREDGEITIRPSSNLRDHDDAIRLGSIEGILGKIKCSSETSLNVCFLTFKIDDNSYLLLLSGSDFVCSLHDGIEVRRISKITLLSISMSPLPKTFQINKSPRNSTQVLSAQDRPQSAKQQALVQAVQNTFKAASDMMNFKQELEKIFEGEADQFYYAKCGGDLTLWTQRREARRMCGEFCSWEDLKTTSRTYWRPIWCRYDDCFVWNHYILQDLVSPALEFLKNSEGLPSSVGEHKPPSPAYMDKLKWEEEEEFTNHDNTTPIEGAGRRTHLTDSLCALESMLIPVISGFVKQDKCALPVWDVDGRITSEESDTITLTIISRRSQYRAGCRYRRRGIDEKGHVANYVETEQVLEVPSDNSIHVLAFLQIRGSVPVFWTQTGIKYKPPIQLHRSLSENRDAFRLHIERPLSKFDRLVVVNLVETTPGRQESKITGAYVRQLLLLNNPQVTYVGFDFHEYCKGLRFRNVAILLDGVKEIIRDMKYCWLHKDYFMCKQEGVFRVNCVDCLDRTNLVQSVFATAILESQLRKLGRLPPEVELPTTLARAVQAVWADNGDALSRHYTGTAALKGDYTRTGFRTVNGLMKDGVSSMGRYYQRFGEIKRQAALDFLLGHANSPELRFLRNCSTPDVTAQELPNIEASSLFVAIRSTCLQSDEDSFFEFVVSTSVTQLRRTEVRAFGILTSKYLHIVRFVDDPLINSQAHLRIPIQSINHVALATENALFRQPTPVLHIYFKAPKSDSSQQSVISLSSSNRITAGEWRSSDDASSESMLSTQSSSIFKRTSLFSNAASYDQYRLDLRQAPFRLFSNYLVPITSVDEATDSLRAISESITVLYQSIDIKSNGRSMMQRRTALILPPEYAQPLDKKVCSALSEQRDSLRPFLMPPRVNRRIRHIQGNPADDEQCRTSETTSGPRLWAFGNPAASYTPPDPMPESNEKGIKNSLGKLLKHSSALVEKVLPNTTDPVKQNGFPTTQIDDSCNTQQNGSQDRLATASIKKVPVVDEVDSRWQNRAEVTPVKVATVAEPFEGIEDEEDDDDDDDDEACTSSDIDSDSSEQGIDALMSSDIDDIPEDTNKPARHTSFSDLLHELEDAAAVPVEDDDVEQEEDDVYEDRHPISDIVLTHVRSISSLREGSGDVTAELSNATYANDPAATISSNRPSSSFPIQRKATPICYREIHDPKRHQRNSDKVEKLSLKQQLSKHFESFSIPSINLLQESANPPKIVTRLLQRQEENASAINHERDLICSSNDTYDLRNVSENEAARLRHMKLHEEHKGHEAMHLEMFLILVFFTCGCQFLLMFWKKYRPKSYHLFTLLAMWIVPICYSVYMLYFRFIAIWFLFSLISGVMIYLSSNPRISTTTPRRVYWWFLLMHKISYSATLFGYLLVLLCMFIPQIISPVFAFPVGGLILFYGVYFGLIARDFAEVCTDKMAAHISYFSESGIPLRKIDPGVCALCTNVMLNGQGEKMYKLNCTHVFHEFCLRGWCIVGKKDTCPYCKEKVNLHKLIKNPWEKPHLLFGNLLDGIRYLVAWQPLILMAVHVIIWALDLK</sequence>
<keyword evidence="1 3" id="KW-0863">Zinc-finger</keyword>
<evidence type="ECO:0000256" key="5">
    <source>
        <dbReference type="SAM" id="Phobius"/>
    </source>
</evidence>
<feature type="domain" description="SAC" evidence="7">
    <location>
        <begin position="224"/>
        <end position="588"/>
    </location>
</feature>
<feature type="transmembrane region" description="Helical" evidence="5">
    <location>
        <begin position="1552"/>
        <end position="1571"/>
    </location>
</feature>
<feature type="compositionally biased region" description="Acidic residues" evidence="4">
    <location>
        <begin position="1052"/>
        <end position="1078"/>
    </location>
</feature>
<dbReference type="PROSITE" id="PS50275">
    <property type="entry name" value="SAC"/>
    <property type="match status" value="1"/>
</dbReference>
<dbReference type="Pfam" id="PF02383">
    <property type="entry name" value="Syja_N"/>
    <property type="match status" value="1"/>
</dbReference>
<gene>
    <name evidence="8" type="ORF">HDID_LOCUS9315</name>
</gene>
<dbReference type="PROSITE" id="PS50089">
    <property type="entry name" value="ZF_RING_2"/>
    <property type="match status" value="1"/>
</dbReference>
<feature type="transmembrane region" description="Helical" evidence="5">
    <location>
        <begin position="1425"/>
        <end position="1445"/>
    </location>
</feature>
<dbReference type="InterPro" id="IPR001841">
    <property type="entry name" value="Znf_RING"/>
</dbReference>
<reference evidence="10" key="1">
    <citation type="submission" date="2016-04" db="UniProtKB">
        <authorList>
            <consortium name="WormBaseParasite"/>
        </authorList>
    </citation>
    <scope>IDENTIFICATION</scope>
</reference>
<dbReference type="InterPro" id="IPR002013">
    <property type="entry name" value="SAC_dom"/>
</dbReference>
<evidence type="ECO:0000313" key="9">
    <source>
        <dbReference type="Proteomes" id="UP000274504"/>
    </source>
</evidence>
<dbReference type="CDD" id="cd16475">
    <property type="entry name" value="RING-H2_RNF121-like"/>
    <property type="match status" value="1"/>
</dbReference>
<dbReference type="GO" id="GO:0046856">
    <property type="term" value="P:phosphatidylinositol dephosphorylation"/>
    <property type="evidence" value="ECO:0007669"/>
    <property type="project" value="TreeGrafter"/>
</dbReference>
<evidence type="ECO:0000259" key="7">
    <source>
        <dbReference type="PROSITE" id="PS50275"/>
    </source>
</evidence>
<protein>
    <submittedName>
        <fullName evidence="10">SAC domain-containing protein</fullName>
    </submittedName>
</protein>
<evidence type="ECO:0000313" key="8">
    <source>
        <dbReference type="EMBL" id="VDL61633.1"/>
    </source>
</evidence>
<feature type="transmembrane region" description="Helical" evidence="5">
    <location>
        <begin position="1359"/>
        <end position="1378"/>
    </location>
</feature>
<dbReference type="Proteomes" id="UP000274504">
    <property type="component" value="Unassembled WGS sequence"/>
</dbReference>
<feature type="transmembrane region" description="Helical" evidence="5">
    <location>
        <begin position="1334"/>
        <end position="1353"/>
    </location>
</feature>
<dbReference type="OrthoDB" id="405996at2759"/>
<proteinExistence type="predicted"/>
<keyword evidence="5" id="KW-0812">Transmembrane</keyword>
<organism evidence="10">
    <name type="scientific">Hymenolepis diminuta</name>
    <name type="common">Rat tapeworm</name>
    <dbReference type="NCBI Taxonomy" id="6216"/>
    <lineage>
        <taxon>Eukaryota</taxon>
        <taxon>Metazoa</taxon>
        <taxon>Spiralia</taxon>
        <taxon>Lophotrochozoa</taxon>
        <taxon>Platyhelminthes</taxon>
        <taxon>Cestoda</taxon>
        <taxon>Eucestoda</taxon>
        <taxon>Cyclophyllidea</taxon>
        <taxon>Hymenolepididae</taxon>
        <taxon>Hymenolepis</taxon>
    </lineage>
</organism>
<dbReference type="WBParaSite" id="HDID_0000931701-mRNA-1">
    <property type="protein sequence ID" value="HDID_0000931701-mRNA-1"/>
    <property type="gene ID" value="HDID_0000931701"/>
</dbReference>
<name>A0A158QFQ9_HYMDI</name>
<feature type="transmembrane region" description="Helical" evidence="5">
    <location>
        <begin position="1309"/>
        <end position="1327"/>
    </location>
</feature>
<evidence type="ECO:0000256" key="2">
    <source>
        <dbReference type="ARBA" id="ARBA00022833"/>
    </source>
</evidence>
<evidence type="ECO:0000313" key="10">
    <source>
        <dbReference type="WBParaSite" id="HDID_0000931701-mRNA-1"/>
    </source>
</evidence>
<dbReference type="PANTHER" id="PTHR45662">
    <property type="entry name" value="PHOSPHATIDYLINOSITIDE PHOSPHATASE SAC1"/>
    <property type="match status" value="1"/>
</dbReference>
<dbReference type="EMBL" id="UYSG01011261">
    <property type="protein sequence ID" value="VDL61633.1"/>
    <property type="molecule type" value="Genomic_DNA"/>
</dbReference>
<dbReference type="STRING" id="6216.A0A158QFQ9"/>
<dbReference type="GO" id="GO:0008270">
    <property type="term" value="F:zinc ion binding"/>
    <property type="evidence" value="ECO:0007669"/>
    <property type="project" value="UniProtKB-KW"/>
</dbReference>
<feature type="compositionally biased region" description="Polar residues" evidence="4">
    <location>
        <begin position="985"/>
        <end position="1014"/>
    </location>
</feature>
<accession>A0A158QFQ9</accession>
<dbReference type="InterPro" id="IPR013083">
    <property type="entry name" value="Znf_RING/FYVE/PHD"/>
</dbReference>
<keyword evidence="1 3" id="KW-0479">Metal-binding</keyword>
<keyword evidence="5" id="KW-0472">Membrane</keyword>
<dbReference type="GO" id="GO:2001135">
    <property type="term" value="P:regulation of endocytic recycling"/>
    <property type="evidence" value="ECO:0007669"/>
    <property type="project" value="TreeGrafter"/>
</dbReference>